<comment type="caution">
    <text evidence="2">The sequence shown here is derived from an EMBL/GenBank/DDBJ whole genome shotgun (WGS) entry which is preliminary data.</text>
</comment>
<sequence length="2043" mass="227632">MDKINPVWESKVVELEALGREGTVYRLANYLNETKEGRDFEREVLKSFCWLGDNYIRLNKRLCSKIGFVGMEQELYLSLSFLDNFVDGDIGLYEWHKYRALKDLRNATICPVTSRTPDNYQIEWPIKVNDLEYPTWKKMLEDTQLDKQRKEAISGGYRIPVRRKNGKEELVELSSKFKGMVTVSLWLSVYREATSLWTFNAKGASFRGFDPDNLTVYILPLSEERAAGKGSKVTWGDVTKHFSVLPNNLKTKYKVVKSPKDVEALELSYISKDDMRVVGKASYRPLAPYTHKKHNELRDLMRPHQTDLAIRRTILRNGARIFGREGSIPLSTAAMLKAVGKRKETASQETVMGISAPEGGAFKNPTIPTVVKISIRQRYEAAWQTLFHLERQYRVACQNNNDPTGELWFWSHSPTKDEEKNWFDHCPWIHFHLDWALIMDDKSHLLDLDNPCAVTELLPFERECFTKGEAIVDVALLQTVYERRVARVKGLPKRGICNTFTNDMVPKANLQPLGMLELLRMDSQGGPENDIDLDDVRNIDELAEPLEMADQASGFIQEITLTEVESELTSADNINQLDSCEGFETHFTDFRNSLFEDSGVDVAQFETSVNSVEMKVSSSTSQAPLKISGATQTEDRVTVGGILLHNVRLVACNDQGKFADLPVTVRAVDTPATEAGILLVQAVTDDQVSVVQTSSPPPILLLSSSPRADIEIVGSTLSTVSCVAELATQTFSEVGTSPVSRYTMKSDVYDLFGIPGLAGELVSNQNSDPEQPIKETVKPDLAGFTHGPIARLFPSISSDIIKKLPIENVQFVYSEALDEFHNAAGLSMTADITFTGPLRPINDLLKYVYSGNPKNIPPSRLQVEARLGAERDWSSPIIFNNFAFRGSVDPELWIGDMIMFRKVGVEVSVMSLSSSATNKKDWKLGYELFGELDIHEIPGTTLYVTMRYRMRKVGSMYALRMNLTSNEWRSVFGIKNLNITDVECHTSVDIQKPSDSFTIGISATMKLGEADIFLAGQYSKFETYLEAEIGNMTWAEIVEAYTQITGNAVDNAANDHDLKFENIYVMLSKASFELKGKVSFNGQTSAGGCVKFDEDGLTIKGAIANFKIPDTEVLIEAAELDIFIGSQGSENLSERASKFSIKGEVEFQGIRIAAGLDTNTDGSPDSRRWILYGSYEGNLRLSQLEAAKELKNSPGLDIALKSVAVIASNRKGIWVNPLTKISYSLSDGLSLFALIDPLPAVNSLANNKNVDGLMLVASVNAKQFSVAIELPQSLSIKMGDIAEIERLALGLRVSSNPSLTLGCDIKINMNEQPPLILHANLAALLDRAEGQIYLDHGAPWKNPFGVSEKIVVEKLGGRIAFAYSTVFISGPSELGFTGAAKCGDFTGQATMIVSNNPARQVLKVDISNLNVAQLIRLAGDLADLDTLRNISCGDFLIFNQASMYFSTGIDDTFGESFPAGISAAGDVTVFGKRAIFKASLGSGGFELLGEVDPFKIGPLEVHSASGNPRAKLEIAMTSGKQLVEIDGVVVIGGEDGLQIGTLIKACVSPVMFDVWVFVRFSDQIKFDLQARAQNVSNFKELSEANVTFSLTLDVHLLELFCDEILKFLDELKNLATASTEALEWGLQKRLNDVSREVNVKKQKLDALEAKIWAERESRDRQRIESEKKMEEAQRELDKLQRAHSETIWEKEKAEQAIVDHLEQAKLDLAAAEQLKRLEWQSQLQSAQRNQERYSNEKSQLEGDKSLKYGDIMDTIASWKRVLGSVKLSLDEALENSNMKRKALPGMGWFERTAESAKIWALDFGITALKNRLREIEDSINRAETQLKSPAFRNIEFKIDMKVADYNKASNMLSSLLEQGVDAFVKAALEDEEAKVESRQRELNALLDDNSKYMTAIHEAKARLDARQPDLDRFIAEEDDKIHRAKESMAISELQEQLKSVKEDQERKQREREVIMAGASMIRERIDIGSDTARELVKGIKEVSLRVKGVSIIADGKELVQGGPMTFKVMVEYEGKIVTLEEKWAPLQKPALLYRDIMNSLLGV</sequence>
<feature type="coiled-coil region" evidence="1">
    <location>
        <begin position="1923"/>
        <end position="1950"/>
    </location>
</feature>
<feature type="coiled-coil region" evidence="1">
    <location>
        <begin position="1630"/>
        <end position="1743"/>
    </location>
</feature>
<gene>
    <name evidence="2" type="ORF">FMEXI_13993</name>
</gene>
<keyword evidence="3" id="KW-1185">Reference proteome</keyword>
<proteinExistence type="predicted"/>
<dbReference type="EMBL" id="JAAOAM010000543">
    <property type="protein sequence ID" value="KAF5529682.1"/>
    <property type="molecule type" value="Genomic_DNA"/>
</dbReference>
<name>A0A8H5I3I2_9HYPO</name>
<evidence type="ECO:0000313" key="3">
    <source>
        <dbReference type="Proteomes" id="UP000522262"/>
    </source>
</evidence>
<evidence type="ECO:0000256" key="1">
    <source>
        <dbReference type="SAM" id="Coils"/>
    </source>
</evidence>
<dbReference type="Proteomes" id="UP000522262">
    <property type="component" value="Unassembled WGS sequence"/>
</dbReference>
<organism evidence="2 3">
    <name type="scientific">Fusarium mexicanum</name>
    <dbReference type="NCBI Taxonomy" id="751941"/>
    <lineage>
        <taxon>Eukaryota</taxon>
        <taxon>Fungi</taxon>
        <taxon>Dikarya</taxon>
        <taxon>Ascomycota</taxon>
        <taxon>Pezizomycotina</taxon>
        <taxon>Sordariomycetes</taxon>
        <taxon>Hypocreomycetidae</taxon>
        <taxon>Hypocreales</taxon>
        <taxon>Nectriaceae</taxon>
        <taxon>Fusarium</taxon>
        <taxon>Fusarium fujikuroi species complex</taxon>
    </lineage>
</organism>
<keyword evidence="1" id="KW-0175">Coiled coil</keyword>
<evidence type="ECO:0000313" key="2">
    <source>
        <dbReference type="EMBL" id="KAF5529682.1"/>
    </source>
</evidence>
<reference evidence="2 3" key="1">
    <citation type="submission" date="2020-05" db="EMBL/GenBank/DDBJ databases">
        <title>Identification and distribution of gene clusters putatively required for synthesis of sphingolipid metabolism inhibitors in phylogenetically diverse species of the filamentous fungus Fusarium.</title>
        <authorList>
            <person name="Kim H.-S."/>
            <person name="Busman M."/>
            <person name="Brown D.W."/>
            <person name="Divon H."/>
            <person name="Uhlig S."/>
            <person name="Proctor R.H."/>
        </authorList>
    </citation>
    <scope>NUCLEOTIDE SEQUENCE [LARGE SCALE GENOMIC DNA]</scope>
    <source>
        <strain evidence="2 3">NRRL 53147</strain>
    </source>
</reference>
<accession>A0A8H5I3I2</accession>
<protein>
    <submittedName>
        <fullName evidence="2">Uncharacterized protein</fullName>
    </submittedName>
</protein>